<evidence type="ECO:0000313" key="1">
    <source>
        <dbReference type="EMBL" id="CAE7529698.1"/>
    </source>
</evidence>
<feature type="non-terminal residue" evidence="1">
    <location>
        <position position="54"/>
    </location>
</feature>
<dbReference type="EMBL" id="CAJNJA010024622">
    <property type="protein sequence ID" value="CAE7529698.1"/>
    <property type="molecule type" value="Genomic_DNA"/>
</dbReference>
<organism evidence="1 2">
    <name type="scientific">Symbiodinium necroappetens</name>
    <dbReference type="NCBI Taxonomy" id="1628268"/>
    <lineage>
        <taxon>Eukaryota</taxon>
        <taxon>Sar</taxon>
        <taxon>Alveolata</taxon>
        <taxon>Dinophyceae</taxon>
        <taxon>Suessiales</taxon>
        <taxon>Symbiodiniaceae</taxon>
        <taxon>Symbiodinium</taxon>
    </lineage>
</organism>
<protein>
    <submittedName>
        <fullName evidence="1">Uncharacterized protein</fullName>
    </submittedName>
</protein>
<sequence length="54" mass="5904">ARLQLGGAAWLVTPLRRLSLEPDLQAPENLQVGYRRSGNVVFLDGVLPGINFSQ</sequence>
<gene>
    <name evidence="1" type="ORF">SNEC2469_LOCUS15205</name>
</gene>
<name>A0A812TM96_9DINO</name>
<feature type="non-terminal residue" evidence="1">
    <location>
        <position position="1"/>
    </location>
</feature>
<dbReference type="Proteomes" id="UP000601435">
    <property type="component" value="Unassembled WGS sequence"/>
</dbReference>
<keyword evidence="2" id="KW-1185">Reference proteome</keyword>
<proteinExistence type="predicted"/>
<dbReference type="AlphaFoldDB" id="A0A812TM96"/>
<accession>A0A812TM96</accession>
<dbReference type="OrthoDB" id="10575325at2759"/>
<comment type="caution">
    <text evidence="1">The sequence shown here is derived from an EMBL/GenBank/DDBJ whole genome shotgun (WGS) entry which is preliminary data.</text>
</comment>
<reference evidence="1" key="1">
    <citation type="submission" date="2021-02" db="EMBL/GenBank/DDBJ databases">
        <authorList>
            <person name="Dougan E. K."/>
            <person name="Rhodes N."/>
            <person name="Thang M."/>
            <person name="Chan C."/>
        </authorList>
    </citation>
    <scope>NUCLEOTIDE SEQUENCE</scope>
</reference>
<evidence type="ECO:0000313" key="2">
    <source>
        <dbReference type="Proteomes" id="UP000601435"/>
    </source>
</evidence>